<dbReference type="InterPro" id="IPR018201">
    <property type="entry name" value="Ketoacyl_synth_AS"/>
</dbReference>
<accession>A0A318YMZ0</accession>
<dbReference type="Pfam" id="PF13602">
    <property type="entry name" value="ADH_zinc_N_2"/>
    <property type="match status" value="1"/>
</dbReference>
<dbReference type="SMART" id="SM00829">
    <property type="entry name" value="PKS_ER"/>
    <property type="match status" value="1"/>
</dbReference>
<dbReference type="GO" id="GO:0004315">
    <property type="term" value="F:3-oxoacyl-[acyl-carrier-protein] synthase activity"/>
    <property type="evidence" value="ECO:0007669"/>
    <property type="project" value="InterPro"/>
</dbReference>
<dbReference type="InterPro" id="IPR020841">
    <property type="entry name" value="PKS_Beta-ketoAc_synthase_dom"/>
</dbReference>
<evidence type="ECO:0008006" key="11">
    <source>
        <dbReference type="Google" id="ProtNLM"/>
    </source>
</evidence>
<dbReference type="PANTHER" id="PTHR43775">
    <property type="entry name" value="FATTY ACID SYNTHASE"/>
    <property type="match status" value="1"/>
</dbReference>
<keyword evidence="5" id="KW-0511">Multifunctional enzyme</keyword>
<dbReference type="PANTHER" id="PTHR43775:SF29">
    <property type="entry name" value="ASPERFURANONE POLYKETIDE SYNTHASE AFOG-RELATED"/>
    <property type="match status" value="1"/>
</dbReference>
<protein>
    <recommendedName>
        <fullName evidence="11">Polyketide synthase</fullName>
    </recommendedName>
</protein>
<dbReference type="SUPFAM" id="SSF51735">
    <property type="entry name" value="NAD(P)-binding Rossmann-fold domains"/>
    <property type="match status" value="2"/>
</dbReference>
<dbReference type="PROSITE" id="PS00606">
    <property type="entry name" value="KS3_1"/>
    <property type="match status" value="1"/>
</dbReference>
<dbReference type="InterPro" id="IPR016039">
    <property type="entry name" value="Thiolase-like"/>
</dbReference>
<dbReference type="SUPFAM" id="SSF53901">
    <property type="entry name" value="Thiolase-like"/>
    <property type="match status" value="1"/>
</dbReference>
<proteinExistence type="predicted"/>
<dbReference type="EMBL" id="KZ821455">
    <property type="protein sequence ID" value="PYH35606.1"/>
    <property type="molecule type" value="Genomic_DNA"/>
</dbReference>
<dbReference type="InterPro" id="IPR014031">
    <property type="entry name" value="Ketoacyl_synth_C"/>
</dbReference>
<dbReference type="SUPFAM" id="SSF52151">
    <property type="entry name" value="FabD/lysophospholipase-like"/>
    <property type="match status" value="1"/>
</dbReference>
<evidence type="ECO:0000313" key="10">
    <source>
        <dbReference type="Proteomes" id="UP000247647"/>
    </source>
</evidence>
<dbReference type="InterPro" id="IPR050091">
    <property type="entry name" value="PKS_NRPS_Biosynth_Enz"/>
</dbReference>
<dbReference type="GO" id="GO:1901336">
    <property type="term" value="P:lactone biosynthetic process"/>
    <property type="evidence" value="ECO:0007669"/>
    <property type="project" value="UniProtKB-ARBA"/>
</dbReference>
<evidence type="ECO:0000256" key="5">
    <source>
        <dbReference type="ARBA" id="ARBA00023268"/>
    </source>
</evidence>
<dbReference type="GO" id="GO:0006633">
    <property type="term" value="P:fatty acid biosynthetic process"/>
    <property type="evidence" value="ECO:0007669"/>
    <property type="project" value="InterPro"/>
</dbReference>
<dbReference type="SMART" id="SM00826">
    <property type="entry name" value="PKS_DH"/>
    <property type="match status" value="1"/>
</dbReference>
<dbReference type="PROSITE" id="PS52019">
    <property type="entry name" value="PKS_MFAS_DH"/>
    <property type="match status" value="1"/>
</dbReference>
<keyword evidence="10" id="KW-1185">Reference proteome</keyword>
<dbReference type="SUPFAM" id="SSF55048">
    <property type="entry name" value="Probable ACP-binding domain of malonyl-CoA ACP transacylase"/>
    <property type="match status" value="1"/>
</dbReference>
<dbReference type="InterPro" id="IPR016035">
    <property type="entry name" value="Acyl_Trfase/lysoPLipase"/>
</dbReference>
<dbReference type="SUPFAM" id="SSF53335">
    <property type="entry name" value="S-adenosyl-L-methionine-dependent methyltransferases"/>
    <property type="match status" value="1"/>
</dbReference>
<reference evidence="9" key="1">
    <citation type="submission" date="2016-12" db="EMBL/GenBank/DDBJ databases">
        <title>The genomes of Aspergillus section Nigri reveals drivers in fungal speciation.</title>
        <authorList>
            <consortium name="DOE Joint Genome Institute"/>
            <person name="Vesth T.C."/>
            <person name="Nybo J."/>
            <person name="Theobald S."/>
            <person name="Brandl J."/>
            <person name="Frisvad J.C."/>
            <person name="Nielsen K.F."/>
            <person name="Lyhne E.K."/>
            <person name="Kogle M.E."/>
            <person name="Kuo A."/>
            <person name="Riley R."/>
            <person name="Clum A."/>
            <person name="Nolan M."/>
            <person name="Lipzen A."/>
            <person name="Salamov A."/>
            <person name="Henrissat B."/>
            <person name="Wiebenga A."/>
            <person name="De Vries R.P."/>
            <person name="Grigoriev I.V."/>
            <person name="Mortensen U.H."/>
            <person name="Andersen M.R."/>
            <person name="Baker S.E."/>
        </authorList>
    </citation>
    <scope>NUCLEOTIDE SEQUENCE [LARGE SCALE GENOMIC DNA]</scope>
    <source>
        <strain evidence="9">CBS 115656</strain>
    </source>
</reference>
<feature type="region of interest" description="C-terminal hotdog fold" evidence="6">
    <location>
        <begin position="1129"/>
        <end position="1262"/>
    </location>
</feature>
<evidence type="ECO:0000256" key="1">
    <source>
        <dbReference type="ARBA" id="ARBA00022450"/>
    </source>
</evidence>
<dbReference type="InterPro" id="IPR020843">
    <property type="entry name" value="ER"/>
</dbReference>
<feature type="domain" description="PKS/mFAS DH" evidence="8">
    <location>
        <begin position="961"/>
        <end position="1262"/>
    </location>
</feature>
<evidence type="ECO:0000256" key="4">
    <source>
        <dbReference type="ARBA" id="ARBA00023002"/>
    </source>
</evidence>
<dbReference type="InterPro" id="IPR029063">
    <property type="entry name" value="SAM-dependent_MTases_sf"/>
</dbReference>
<dbReference type="Pfam" id="PF08240">
    <property type="entry name" value="ADH_N"/>
    <property type="match status" value="1"/>
</dbReference>
<keyword evidence="2" id="KW-0597">Phosphoprotein</keyword>
<dbReference type="PROSITE" id="PS52004">
    <property type="entry name" value="KS3_2"/>
    <property type="match status" value="1"/>
</dbReference>
<dbReference type="GO" id="GO:0016491">
    <property type="term" value="F:oxidoreductase activity"/>
    <property type="evidence" value="ECO:0007669"/>
    <property type="project" value="UniProtKB-KW"/>
</dbReference>
<dbReference type="Gene3D" id="3.10.129.110">
    <property type="entry name" value="Polyketide synthase dehydratase"/>
    <property type="match status" value="1"/>
</dbReference>
<dbReference type="GeneID" id="37130109"/>
<gene>
    <name evidence="9" type="ORF">BO87DRAFT_433312</name>
</gene>
<dbReference type="InterPro" id="IPR020807">
    <property type="entry name" value="PKS_DH"/>
</dbReference>
<dbReference type="Pfam" id="PF08659">
    <property type="entry name" value="KR"/>
    <property type="match status" value="1"/>
</dbReference>
<dbReference type="Gene3D" id="3.90.180.10">
    <property type="entry name" value="Medium-chain alcohol dehydrogenases, catalytic domain"/>
    <property type="match status" value="1"/>
</dbReference>
<dbReference type="InterPro" id="IPR042104">
    <property type="entry name" value="PKS_dehydratase_sf"/>
</dbReference>
<evidence type="ECO:0000259" key="7">
    <source>
        <dbReference type="PROSITE" id="PS52004"/>
    </source>
</evidence>
<dbReference type="OrthoDB" id="329835at2759"/>
<dbReference type="GO" id="GO:0004312">
    <property type="term" value="F:fatty acid synthase activity"/>
    <property type="evidence" value="ECO:0007669"/>
    <property type="project" value="TreeGrafter"/>
</dbReference>
<dbReference type="SUPFAM" id="SSF50129">
    <property type="entry name" value="GroES-like"/>
    <property type="match status" value="1"/>
</dbReference>
<dbReference type="InterPro" id="IPR014030">
    <property type="entry name" value="Ketoacyl_synth_N"/>
</dbReference>
<dbReference type="Pfam" id="PF00698">
    <property type="entry name" value="Acyl_transf_1"/>
    <property type="match status" value="1"/>
</dbReference>
<dbReference type="Pfam" id="PF16197">
    <property type="entry name" value="KAsynt_C_assoc"/>
    <property type="match status" value="1"/>
</dbReference>
<dbReference type="RefSeq" id="XP_025481084.1">
    <property type="nucleotide sequence ID" value="XM_025627653.1"/>
</dbReference>
<dbReference type="Proteomes" id="UP000247647">
    <property type="component" value="Unassembled WGS sequence"/>
</dbReference>
<dbReference type="Gene3D" id="3.40.50.720">
    <property type="entry name" value="NAD(P)-binding Rossmann-like Domain"/>
    <property type="match status" value="1"/>
</dbReference>
<dbReference type="Pfam" id="PF02801">
    <property type="entry name" value="Ketoacyl-synt_C"/>
    <property type="match status" value="1"/>
</dbReference>
<feature type="region of interest" description="N-terminal hotdog fold" evidence="6">
    <location>
        <begin position="961"/>
        <end position="1100"/>
    </location>
</feature>
<dbReference type="Gene3D" id="3.40.47.10">
    <property type="match status" value="1"/>
</dbReference>
<name>A0A318YMZ0_ASPNB</name>
<dbReference type="FunFam" id="3.40.50.720:FF:000209">
    <property type="entry name" value="Polyketide synthase Pks12"/>
    <property type="match status" value="1"/>
</dbReference>
<dbReference type="InterPro" id="IPR057326">
    <property type="entry name" value="KR_dom"/>
</dbReference>
<dbReference type="Pfam" id="PF00109">
    <property type="entry name" value="ketoacyl-synt"/>
    <property type="match status" value="1"/>
</dbReference>
<dbReference type="InterPro" id="IPR016036">
    <property type="entry name" value="Malonyl_transacylase_ACP-bd"/>
</dbReference>
<dbReference type="SMART" id="SM00827">
    <property type="entry name" value="PKS_AT"/>
    <property type="match status" value="1"/>
</dbReference>
<dbReference type="InterPro" id="IPR013968">
    <property type="entry name" value="PKS_KR"/>
</dbReference>
<dbReference type="SMART" id="SM00825">
    <property type="entry name" value="PKS_KS"/>
    <property type="match status" value="1"/>
</dbReference>
<dbReference type="InterPro" id="IPR049551">
    <property type="entry name" value="PKS_DH_C"/>
</dbReference>
<dbReference type="CDD" id="cd05195">
    <property type="entry name" value="enoyl_red"/>
    <property type="match status" value="1"/>
</dbReference>
<dbReference type="CDD" id="cd00833">
    <property type="entry name" value="PKS"/>
    <property type="match status" value="1"/>
</dbReference>
<dbReference type="Pfam" id="PF23114">
    <property type="entry name" value="NAD-bd_HRPKS_sdrA"/>
    <property type="match status" value="1"/>
</dbReference>
<dbReference type="Gene3D" id="3.30.70.3290">
    <property type="match status" value="1"/>
</dbReference>
<dbReference type="SMART" id="SM00822">
    <property type="entry name" value="PKS_KR"/>
    <property type="match status" value="1"/>
</dbReference>
<dbReference type="InterPro" id="IPR056501">
    <property type="entry name" value="NAD-bd_HRPKS_sdrA"/>
</dbReference>
<dbReference type="Pfam" id="PF14765">
    <property type="entry name" value="PS-DH"/>
    <property type="match status" value="1"/>
</dbReference>
<dbReference type="InterPro" id="IPR013154">
    <property type="entry name" value="ADH-like_N"/>
</dbReference>
<feature type="domain" description="Ketosynthase family 3 (KS3)" evidence="7">
    <location>
        <begin position="5"/>
        <end position="427"/>
    </location>
</feature>
<evidence type="ECO:0000313" key="9">
    <source>
        <dbReference type="EMBL" id="PYH35606.1"/>
    </source>
</evidence>
<dbReference type="InterPro" id="IPR036291">
    <property type="entry name" value="NAD(P)-bd_dom_sf"/>
</dbReference>
<evidence type="ECO:0000256" key="2">
    <source>
        <dbReference type="ARBA" id="ARBA00022553"/>
    </source>
</evidence>
<dbReference type="InterPro" id="IPR014043">
    <property type="entry name" value="Acyl_transferase_dom"/>
</dbReference>
<keyword evidence="4" id="KW-0560">Oxidoreductase</keyword>
<evidence type="ECO:0000259" key="8">
    <source>
        <dbReference type="PROSITE" id="PS52019"/>
    </source>
</evidence>
<dbReference type="InterPro" id="IPR032821">
    <property type="entry name" value="PKS_assoc"/>
</dbReference>
<keyword evidence="3" id="KW-0808">Transferase</keyword>
<dbReference type="Pfam" id="PF21089">
    <property type="entry name" value="PKS_DH_N"/>
    <property type="match status" value="1"/>
</dbReference>
<sequence>MDDKLPPIAIVGMSWRFPGEAQSASGFWDILRKASRPRLGSPLIDLTQRRTITHRLIDRALQARTASCLGMDVHRANLPWQITTKEGHFLKEDIAAFDAPFFSMTATEAEGMDPQHRILLEVTYEAFENAGMPLRTVTGSQTAVMVGCFTKDYEVTSGRENAYMSPYSSTGCGGAMIANRLSWFYDLRGPSLLIDTACSSSLVGLHMACQEIHNGGSKMVPTLQNCFGTNLMIQPEVWRGLSALGFLSPDGQCHSFDSRANGYGRGEGIGVIVLKPLMDAVRDNDVIRAVIRGTGMNQDGKTPGITVPSSEAQRSLIRSTYKAAGLGFSETVYFEAHGTGTPVGDPLELSAIGASRLAGLIKTILVLEKGQIPAVYGLEAPNPRFDLERWNICIPTELTPWPTPGLRRASINSFGYGGTNSHVILDDAFHYLAERDITANHNTRPHVISLPSTPDSGISIDPLDNVSNATPKLYVFSAPEPDGVTRIAQTYADFVGSSHDPEQKRSEEGYNPMLDNELGLAYTLAERRTIFDYRGFAVAKSLQNLKKVLESTPPPPRATRLLKDPSCAWVFTGQGAQWFAMGRELQEMEVFSDSLRRADEYILSLGSDFSILDELNQSEEKSRINEPRFSQVLCTVVQVALVELLKHWRLRPKAVVGHSSGEIAAAFACGAISRDAAWKIAYFRGLHSGQIAGLLPDRQGAMLAVNLSQSGVLPYLDRVTDGEAVVACINSPQSVTVSGDICAVAQIESLLQSDDVWCRRLKVQIAYHSPHMKVIAEQYLVSIRDVWPTTTTSDVAFFSSVSGAKTPYSSLDAEYWVRNLLSPVRFSDAVTALLSQSSTKIRRKGLPGVNALVENGPHSALQGPLRDIVAHVPNLNANSVTYTSLLQRGKSATATALDAAGKLWALGFSLDLGRANSNTCSPWAQCKPLVDLPRYPFDHKRRYWHEARSTRIRRTRTTPRTDLLGLPKDDHSTVAPRWHNFISPAEITWLMDHQIQGIIIFPGAAMLAMVLEACKQVAGSHAHSIQGYEFHDVTFSRPMVFSSSNAVVETILQFQPHNIGTRSSGTTATHWTHFSILSMTHENSATEHCTGLVRNIIASNPNEVDHTVEILQSWNAYKQEHAAILQKPTKIQPASRLYDRLTNLGLFFGPAFRNITRIYTGDGFGHGELQIKDTAARMPARRGLPDDDLLLIESLYVSASIPPVGSCMSGYSTLNPKLRLQQSGNVVLSDNAWSEPKVILKGFVCTELASTQLRHAPRKICTRMDWRMDVLSSPITAARLWGSFQVLSPTFSKEARAWNRAAILCARKASSTLPQLEGGQATSPTLARYIDFLKTIAVEPLDETLGESGNLESCPVMQTIDTVGSGLTQILSRSNEAEPIVTSDLISKFLNDAVDRSFVNSVVSGFIDRAGDVNPDSQILEIGDGSAFCALSVLRRVAPKSAGCARLTTYTLATHESEALTQAKTISKEWPSFKTARLNVEKDAEKQGFEAGSYDYIIMTNLMPTVDLAVTLAAVKKLLKPDGKLLVAGITANQPRTAFVLGSDARWWNTPRDEMEWDTLLKQAGFTGIDHIVDDSADPDLRGVSVMMTAVPVSTDYDFSEVVILNRANCPCESDVLSKKFGELLTKRDFSVSHTTLDTVPEDLTGKAVVSFLELDNALLEDMSEHEFVTVRSLILNSAGVIWVTRQGQVASAASHPFAGVASGLLRTVRSEDSTKRLGNLDLSLGTNPQDELAVSIVYEVFRTVLRTRHSDRESRDWEFAEDGGCVYIPRVFEDEELNSTITQIDRVPQASQQPLFQENLPLKMVLREPGLLNTFAFVDNEEFREQLKPDYVELKVLCTGLNFVDIMAALGQVPTTTLGCEIGGIITHVGSQVTRFKPGDKVVGMLQGSFNSHVRIRSTIIQHVPSHMTVEDGTTAIVSFLTAWIALVNKANLIRNETALIHYGAGGVGQAAIQICQHLGVEIYTTVGSQEKKDLLINQYGLAEDHIFYSRDTTFAEGLMRMTAGRGIDVVLNSTSGELLRQSWTCVADHGRFVEIGKRDILNKVGLDMGPFIRGVSYIGFNLEMYHQCSPVHMECSRALDDIFHLFRTKRFHPLVPLTAYSYAQVEQAFRALQSGAVSGKVVVQARDDDLVPVVPPVETPFTIDPDATYLLAGGLGGIGRSIADMLLSHGARNIAFISRSGDSRKEAKIFLDQLRQHDCNARAYACDISNRASLQTTLAQCAAEMPPIKGLIQCSMVLKIQGSWNLHELVPPDLDFFILLSSISGVIGNPGQANYAAGNAFEDALARFRRQQGLPATAIDLGAVRDVGYIAESDKTADLAHTAAFQISEKEVHHLVGLAIAGGPRSERQIQGQGRGKQAPARIITGLSASQEMDDVLRRAHWARDAKFSTLWKPGGVENNDAALQAGLEAICKAESLEAASGIAEDMIVSRVARVLMIPVEDVNSAQPLHTYGDGNFHLRHPQPESLVGACHQNC</sequence>
<organism evidence="9 10">
    <name type="scientific">Aspergillus neoniger (strain CBS 115656)</name>
    <dbReference type="NCBI Taxonomy" id="1448310"/>
    <lineage>
        <taxon>Eukaryota</taxon>
        <taxon>Fungi</taxon>
        <taxon>Dikarya</taxon>
        <taxon>Ascomycota</taxon>
        <taxon>Pezizomycotina</taxon>
        <taxon>Eurotiomycetes</taxon>
        <taxon>Eurotiomycetidae</taxon>
        <taxon>Eurotiales</taxon>
        <taxon>Aspergillaceae</taxon>
        <taxon>Aspergillus</taxon>
        <taxon>Aspergillus subgen. Circumdati</taxon>
    </lineage>
</organism>
<dbReference type="InterPro" id="IPR049900">
    <property type="entry name" value="PKS_mFAS_DH"/>
</dbReference>
<dbReference type="Gene3D" id="3.40.50.150">
    <property type="entry name" value="Vaccinia Virus protein VP39"/>
    <property type="match status" value="1"/>
</dbReference>
<dbReference type="GO" id="GO:0044550">
    <property type="term" value="P:secondary metabolite biosynthetic process"/>
    <property type="evidence" value="ECO:0007669"/>
    <property type="project" value="UniProtKB-ARBA"/>
</dbReference>
<keyword evidence="1" id="KW-0596">Phosphopantetheine</keyword>
<comment type="caution">
    <text evidence="6">Lacks conserved residue(s) required for the propagation of feature annotation.</text>
</comment>
<evidence type="ECO:0000256" key="6">
    <source>
        <dbReference type="PROSITE-ProRule" id="PRU01363"/>
    </source>
</evidence>
<dbReference type="Gene3D" id="3.40.366.10">
    <property type="entry name" value="Malonyl-Coenzyme A Acyl Carrier Protein, domain 2"/>
    <property type="match status" value="1"/>
</dbReference>
<dbReference type="InterPro" id="IPR011032">
    <property type="entry name" value="GroES-like_sf"/>
</dbReference>
<evidence type="ECO:0000256" key="3">
    <source>
        <dbReference type="ARBA" id="ARBA00022679"/>
    </source>
</evidence>
<dbReference type="InterPro" id="IPR001227">
    <property type="entry name" value="Ac_transferase_dom_sf"/>
</dbReference>
<dbReference type="InterPro" id="IPR049552">
    <property type="entry name" value="PKS_DH_N"/>
</dbReference>